<evidence type="ECO:0000313" key="3">
    <source>
        <dbReference type="Proteomes" id="UP000298493"/>
    </source>
</evidence>
<accession>A0A4Z1P1W1</accession>
<dbReference type="Gene3D" id="3.80.10.10">
    <property type="entry name" value="Ribonuclease Inhibitor"/>
    <property type="match status" value="1"/>
</dbReference>
<feature type="region of interest" description="Disordered" evidence="1">
    <location>
        <begin position="474"/>
        <end position="517"/>
    </location>
</feature>
<dbReference type="Proteomes" id="UP000298493">
    <property type="component" value="Unassembled WGS sequence"/>
</dbReference>
<dbReference type="AlphaFoldDB" id="A0A4Z1P1W1"/>
<dbReference type="EMBL" id="SNSC02000021">
    <property type="protein sequence ID" value="TID15366.1"/>
    <property type="molecule type" value="Genomic_DNA"/>
</dbReference>
<evidence type="ECO:0000313" key="2">
    <source>
        <dbReference type="EMBL" id="TID15366.1"/>
    </source>
</evidence>
<dbReference type="InterPro" id="IPR032675">
    <property type="entry name" value="LRR_dom_sf"/>
</dbReference>
<organism evidence="2 3">
    <name type="scientific">Venturia nashicola</name>
    <dbReference type="NCBI Taxonomy" id="86259"/>
    <lineage>
        <taxon>Eukaryota</taxon>
        <taxon>Fungi</taxon>
        <taxon>Dikarya</taxon>
        <taxon>Ascomycota</taxon>
        <taxon>Pezizomycotina</taxon>
        <taxon>Dothideomycetes</taxon>
        <taxon>Pleosporomycetidae</taxon>
        <taxon>Venturiales</taxon>
        <taxon>Venturiaceae</taxon>
        <taxon>Venturia</taxon>
    </lineage>
</organism>
<comment type="caution">
    <text evidence="2">The sequence shown here is derived from an EMBL/GenBank/DDBJ whole genome shotgun (WGS) entry which is preliminary data.</text>
</comment>
<evidence type="ECO:0000256" key="1">
    <source>
        <dbReference type="SAM" id="MobiDB-lite"/>
    </source>
</evidence>
<dbReference type="Pfam" id="PF13516">
    <property type="entry name" value="LRR_6"/>
    <property type="match status" value="1"/>
</dbReference>
<reference evidence="2 3" key="1">
    <citation type="submission" date="2019-04" db="EMBL/GenBank/DDBJ databases">
        <title>High contiguity whole genome sequence and gene annotation resource for two Venturia nashicola isolates.</title>
        <authorList>
            <person name="Prokchorchik M."/>
            <person name="Won K."/>
            <person name="Lee Y."/>
            <person name="Choi E.D."/>
            <person name="Segonzac C."/>
            <person name="Sohn K.H."/>
        </authorList>
    </citation>
    <scope>NUCLEOTIDE SEQUENCE [LARGE SCALE GENOMIC DNA]</scope>
    <source>
        <strain evidence="2 3">PRI2</strain>
    </source>
</reference>
<dbReference type="InterPro" id="IPR001611">
    <property type="entry name" value="Leu-rich_rpt"/>
</dbReference>
<feature type="compositionally biased region" description="Low complexity" evidence="1">
    <location>
        <begin position="494"/>
        <end position="515"/>
    </location>
</feature>
<keyword evidence="3" id="KW-1185">Reference proteome</keyword>
<proteinExistence type="predicted"/>
<sequence length="620" mass="68677">MAVLKLKATGRKASGTGFGPTFAGQVVRVNRFQALITVDTTVADLSSQERNVAKHAKKHPDEPNLMEVDLNGKEIGDEGMREVLEAIMLTLVDHSNFYLEELHLSTNGLTTGILPVLSQIIQRSSFDLRALDLSGNAICVLTDEHARDWEQFLDSFAKCRVMRRLDLSGNDFSKSIAMELLCRVYFSHRPIDPNELEGSALTDDDMAVSRELQGSKLIEKTNSLTLEQPEDLNGSEISLSKAIILKRREGLRSIPYIVLRNVGMDDAGVLWLSKILEQHYWPQYLMTNLKEGTLAAKVMKEDASAGLFGIIYVDNPSITATGLKALQMAEQARVELAGISEMSGHDKDDFEDAVDFAKLSRKDQMEHLRKKLQRTTIEAVGVNGVELWAAALHLMNLTRAIVPSTASRRRHPDVVAPMPVAGPDEEIVEAPVDTPQSVVPPFFNRPTSSRMSDSDFPAFPYKTLRIITTANGSAAVVDPGPLKPSRGKGLAPRSSPIKNSPSLPLSKSPSNSPLNTDLITKTFRNLDKVDEESHTPPRDQLVKNSEDWPMGLHEHLWIEAVMQVGRDGGVLNTRQVESVVEYAGDRDSLRVEMEGMGRTKSVQIWGVLERMGCLEYEMEM</sequence>
<protein>
    <submittedName>
        <fullName evidence="2">Pp-loop atpase superfamily protein</fullName>
    </submittedName>
</protein>
<dbReference type="SUPFAM" id="SSF52047">
    <property type="entry name" value="RNI-like"/>
    <property type="match status" value="1"/>
</dbReference>
<gene>
    <name evidence="2" type="ORF">E6O75_ATG08619</name>
</gene>
<name>A0A4Z1P1W1_9PEZI</name>